<dbReference type="RefSeq" id="WP_272957321.1">
    <property type="nucleotide sequence ID" value="NZ_CAXGSG010000102.1"/>
</dbReference>
<feature type="chain" id="PRO_5017655092" evidence="1">
    <location>
        <begin position="20"/>
        <end position="153"/>
    </location>
</feature>
<reference evidence="2 3" key="1">
    <citation type="journal article" date="2018" name="Nat. Biotechnol.">
        <title>A standardized bacterial taxonomy based on genome phylogeny substantially revises the tree of life.</title>
        <authorList>
            <person name="Parks D.H."/>
            <person name="Chuvochina M."/>
            <person name="Waite D.W."/>
            <person name="Rinke C."/>
            <person name="Skarshewski A."/>
            <person name="Chaumeil P.A."/>
            <person name="Hugenholtz P."/>
        </authorList>
    </citation>
    <scope>NUCLEOTIDE SEQUENCE [LARGE SCALE GENOMIC DNA]</scope>
    <source>
        <strain evidence="2">UBA9359</strain>
    </source>
</reference>
<dbReference type="Proteomes" id="UP000264330">
    <property type="component" value="Unassembled WGS sequence"/>
</dbReference>
<organism evidence="2 3">
    <name type="scientific">Zunongwangia profunda</name>
    <dbReference type="NCBI Taxonomy" id="398743"/>
    <lineage>
        <taxon>Bacteria</taxon>
        <taxon>Pseudomonadati</taxon>
        <taxon>Bacteroidota</taxon>
        <taxon>Flavobacteriia</taxon>
        <taxon>Flavobacteriales</taxon>
        <taxon>Flavobacteriaceae</taxon>
        <taxon>Zunongwangia</taxon>
    </lineage>
</organism>
<accession>A0A3D5IZZ0</accession>
<protein>
    <submittedName>
        <fullName evidence="2">Uncharacterized protein</fullName>
    </submittedName>
</protein>
<sequence>MKKLLILMICVLGALSVNAQVKHVKLARDTSEKPVFIINNQIIAGSSILKSIPEEYFSEMKVFKYKAIGSKVLFVDQQNPGIVTLEIQKKFETKSQSEINKFFGLDNETDIYVNGYLVEDKSLKLYSSSIAKVEVLEKDHLRLKTAVLNILLN</sequence>
<dbReference type="AlphaFoldDB" id="A0A3D5IZZ0"/>
<dbReference type="EMBL" id="DPMF01000245">
    <property type="protein sequence ID" value="HCV81455.1"/>
    <property type="molecule type" value="Genomic_DNA"/>
</dbReference>
<comment type="caution">
    <text evidence="2">The sequence shown here is derived from an EMBL/GenBank/DDBJ whole genome shotgun (WGS) entry which is preliminary data.</text>
</comment>
<evidence type="ECO:0000313" key="2">
    <source>
        <dbReference type="EMBL" id="HCV81455.1"/>
    </source>
</evidence>
<keyword evidence="1" id="KW-0732">Signal</keyword>
<gene>
    <name evidence="2" type="ORF">DGQ38_10450</name>
</gene>
<feature type="signal peptide" evidence="1">
    <location>
        <begin position="1"/>
        <end position="19"/>
    </location>
</feature>
<evidence type="ECO:0000256" key="1">
    <source>
        <dbReference type="SAM" id="SignalP"/>
    </source>
</evidence>
<proteinExistence type="predicted"/>
<evidence type="ECO:0000313" key="3">
    <source>
        <dbReference type="Proteomes" id="UP000264330"/>
    </source>
</evidence>
<name>A0A3D5IZZ0_9FLAO</name>